<feature type="region of interest" description="Disordered" evidence="1">
    <location>
        <begin position="297"/>
        <end position="359"/>
    </location>
</feature>
<organism evidence="2 3">
    <name type="scientific">Coccomyxa viridis</name>
    <dbReference type="NCBI Taxonomy" id="1274662"/>
    <lineage>
        <taxon>Eukaryota</taxon>
        <taxon>Viridiplantae</taxon>
        <taxon>Chlorophyta</taxon>
        <taxon>core chlorophytes</taxon>
        <taxon>Trebouxiophyceae</taxon>
        <taxon>Trebouxiophyceae incertae sedis</taxon>
        <taxon>Coccomyxaceae</taxon>
        <taxon>Coccomyxa</taxon>
    </lineage>
</organism>
<keyword evidence="3" id="KW-1185">Reference proteome</keyword>
<protein>
    <submittedName>
        <fullName evidence="2">Uncharacterized protein</fullName>
    </submittedName>
</protein>
<feature type="compositionally biased region" description="Polar residues" evidence="1">
    <location>
        <begin position="27"/>
        <end position="40"/>
    </location>
</feature>
<feature type="compositionally biased region" description="Basic and acidic residues" evidence="1">
    <location>
        <begin position="1"/>
        <end position="26"/>
    </location>
</feature>
<feature type="region of interest" description="Disordered" evidence="1">
    <location>
        <begin position="1"/>
        <end position="218"/>
    </location>
</feature>
<feature type="compositionally biased region" description="Low complexity" evidence="1">
    <location>
        <begin position="170"/>
        <end position="181"/>
    </location>
</feature>
<comment type="caution">
    <text evidence="2">The sequence shown here is derived from an EMBL/GenBank/DDBJ whole genome shotgun (WGS) entry which is preliminary data.</text>
</comment>
<proteinExistence type="predicted"/>
<feature type="compositionally biased region" description="Polar residues" evidence="1">
    <location>
        <begin position="65"/>
        <end position="78"/>
    </location>
</feature>
<dbReference type="EMBL" id="CAUYUE010000001">
    <property type="protein sequence ID" value="CAK0731924.1"/>
    <property type="molecule type" value="Genomic_DNA"/>
</dbReference>
<name>A0AAV1HSN9_9CHLO</name>
<evidence type="ECO:0000313" key="3">
    <source>
        <dbReference type="Proteomes" id="UP001314263"/>
    </source>
</evidence>
<dbReference type="Proteomes" id="UP001314263">
    <property type="component" value="Unassembled WGS sequence"/>
</dbReference>
<feature type="compositionally biased region" description="Polar residues" evidence="1">
    <location>
        <begin position="106"/>
        <end position="116"/>
    </location>
</feature>
<gene>
    <name evidence="2" type="ORF">CVIRNUC_000061</name>
</gene>
<evidence type="ECO:0000256" key="1">
    <source>
        <dbReference type="SAM" id="MobiDB-lite"/>
    </source>
</evidence>
<feature type="compositionally biased region" description="Basic and acidic residues" evidence="1">
    <location>
        <begin position="89"/>
        <end position="105"/>
    </location>
</feature>
<evidence type="ECO:0000313" key="2">
    <source>
        <dbReference type="EMBL" id="CAK0731924.1"/>
    </source>
</evidence>
<reference evidence="2 3" key="1">
    <citation type="submission" date="2023-10" db="EMBL/GenBank/DDBJ databases">
        <authorList>
            <person name="Maclean D."/>
            <person name="Macfadyen A."/>
        </authorList>
    </citation>
    <scope>NUCLEOTIDE SEQUENCE [LARGE SCALE GENOMIC DNA]</scope>
</reference>
<sequence length="544" mass="57495">MGARVSKMEGKQGCKLPSEHNSEETSAHGSSKGGRSTSLAAASAQECPEHQNTVDPAWRPEETFLQEQPISSCRQTIPSALATLPAQGHPDHESHGSMERQKSRSIDQISSGTPISADTAAQHGAQTGRSAPAGRCPTFKASDPKPSGWSGRPSAFAAAASAQEHTYLHSASPAAPQPASQEIQTQPRQTPFAAAALAQSSPRSAREVPGAPAASDASPWASAEAPAAMCAAAALRVTSAGALRSPLPRQLSCDAAPSHDPWAQDGQRKDFLKALEEACRGHDLDWTALNGMLQKSRLPGTAAEGSTQPQELRARSEPMTRTSGLPLRVASDQHDSASSSIETRSPFVPKAPQAPKLPTLGRLGAAGSVPVYSYRKATPLPSCPDFLRLLTAEGRAAYREWRGEDGSKSSGACSAEDFNSACDAAVSNVSLGYYDWLSVNNRSVSQSLFHWGDKGAASPFEGSIPAHIQRSLSSPDDRLLGTSGPRLGRRQSIQETRSLRPPRAHTSAARPPLPRQASGPETRRAKLHAEQAFPLCGQRKRHGG</sequence>
<dbReference type="AlphaFoldDB" id="A0AAV1HSN9"/>
<accession>A0AAV1HSN9</accession>
<feature type="region of interest" description="Disordered" evidence="1">
    <location>
        <begin position="469"/>
        <end position="544"/>
    </location>
</feature>